<keyword evidence="5 8" id="KW-0862">Zinc</keyword>
<evidence type="ECO:0000256" key="4">
    <source>
        <dbReference type="ARBA" id="ARBA00022801"/>
    </source>
</evidence>
<dbReference type="PRINTS" id="PR00138">
    <property type="entry name" value="MATRIXIN"/>
</dbReference>
<accession>A0A816M5V8</accession>
<dbReference type="InterPro" id="IPR024079">
    <property type="entry name" value="MetalloPept_cat_dom_sf"/>
</dbReference>
<dbReference type="Gene3D" id="3.40.390.10">
    <property type="entry name" value="Collagenase (Catalytic Domain)"/>
    <property type="match status" value="1"/>
</dbReference>
<dbReference type="AlphaFoldDB" id="A0A816M5V8"/>
<protein>
    <recommendedName>
        <fullName evidence="12">Peptidase metallopeptidase domain-containing protein</fullName>
    </recommendedName>
</protein>
<keyword evidence="11" id="KW-0732">Signal</keyword>
<evidence type="ECO:0000256" key="5">
    <source>
        <dbReference type="ARBA" id="ARBA00022833"/>
    </source>
</evidence>
<feature type="binding site" evidence="8">
    <location>
        <position position="149"/>
    </location>
    <ligand>
        <name>Zn(2+)</name>
        <dbReference type="ChEBI" id="CHEBI:29105"/>
        <label>2</label>
        <note>catalytic</note>
    </ligand>
</feature>
<feature type="binding site" evidence="8">
    <location>
        <position position="105"/>
    </location>
    <ligand>
        <name>Ca(2+)</name>
        <dbReference type="ChEBI" id="CHEBI:29108"/>
        <label>3</label>
    </ligand>
</feature>
<evidence type="ECO:0000256" key="10">
    <source>
        <dbReference type="SAM" id="MobiDB-lite"/>
    </source>
</evidence>
<evidence type="ECO:0000256" key="3">
    <source>
        <dbReference type="ARBA" id="ARBA00022723"/>
    </source>
</evidence>
<feature type="binding site" evidence="8">
    <location>
        <position position="130"/>
    </location>
    <ligand>
        <name>Ca(2+)</name>
        <dbReference type="ChEBI" id="CHEBI:29108"/>
        <label>1</label>
    </ligand>
</feature>
<keyword evidence="8" id="KW-0106">Calcium</keyword>
<dbReference type="PANTHER" id="PTHR10201:SF323">
    <property type="entry name" value="MATRIX METALLOPROTEINASE-21"/>
    <property type="match status" value="1"/>
</dbReference>
<keyword evidence="2" id="KW-0645">Protease</keyword>
<dbReference type="InterPro" id="IPR006026">
    <property type="entry name" value="Peptidase_Metallo"/>
</dbReference>
<feature type="binding site" evidence="8">
    <location>
        <position position="130"/>
    </location>
    <ligand>
        <name>Ca(2+)</name>
        <dbReference type="ChEBI" id="CHEBI:29108"/>
        <label>3</label>
    </ligand>
</feature>
<evidence type="ECO:0000256" key="1">
    <source>
        <dbReference type="ARBA" id="ARBA00010370"/>
    </source>
</evidence>
<reference evidence="13" key="1">
    <citation type="submission" date="2021-02" db="EMBL/GenBank/DDBJ databases">
        <authorList>
            <person name="Nowell W R."/>
        </authorList>
    </citation>
    <scope>NUCLEOTIDE SEQUENCE</scope>
</reference>
<dbReference type="Pfam" id="PF00413">
    <property type="entry name" value="Peptidase_M10"/>
    <property type="match status" value="1"/>
</dbReference>
<dbReference type="InterPro" id="IPR033739">
    <property type="entry name" value="M10A_MMP"/>
</dbReference>
<proteinExistence type="inferred from homology"/>
<comment type="caution">
    <text evidence="13">The sequence shown here is derived from an EMBL/GenBank/DDBJ whole genome shotgun (WGS) entry which is preliminary data.</text>
</comment>
<dbReference type="GO" id="GO:0006508">
    <property type="term" value="P:proteolysis"/>
    <property type="evidence" value="ECO:0007669"/>
    <property type="project" value="UniProtKB-KW"/>
</dbReference>
<dbReference type="Proteomes" id="UP000663824">
    <property type="component" value="Unassembled WGS sequence"/>
</dbReference>
<feature type="coiled-coil region" evidence="9">
    <location>
        <begin position="552"/>
        <end position="626"/>
    </location>
</feature>
<evidence type="ECO:0000259" key="12">
    <source>
        <dbReference type="SMART" id="SM00235"/>
    </source>
</evidence>
<keyword evidence="9" id="KW-0175">Coiled coil</keyword>
<dbReference type="EMBL" id="CAJNRE010001662">
    <property type="protein sequence ID" value="CAF1949103.1"/>
    <property type="molecule type" value="Genomic_DNA"/>
</dbReference>
<sequence>MQWFVFLFLCTLLLPLVRSNQINEEIHSEGFKSKLWSTNRTLTWKLDYDHSLYDSRKTYQDIQQAFDDWARYTELTFREATEGEKADFNLAFVSGDHSDGTPFDGPGEQVSHSFLPENSYAGHIHFDSTEKWSHEYDGIGYNLRLVAAHEIGSSLGLLHSDDRDSIMSLFYQVILPKEMLPQQDQDSIQALYGKKKNPMTTAPPSRHVRSAKIKKSKTTKKQKQKVTKHKHKQKVTKHKQKQKVTKHKHKQKVTKHKQKQKQKVTKQKQKATKQKKKQKATNKRATTETQRTTTEKNIKMTDERQMVTFNASEQARIVKAIKGLQSDGALTEFKNLSETIKLATGMLPQKFIPVLQKLSASYSITTKTIKVGFADSCAVLSKFVIKSWCIIQRGMNKEEENALMTLGNQLNTDFKNELAKFVDLSRSDLVNIYSQLLLETAGNKIEDLLKQKDALEIDLLQRSEELTNKSSQCGTIRGKIDPIKYQQQIYNIAIRDSKAAKLEMNEEITRLKSQISDYEQKVKQNRDTRRKERGRFWIFSWKVQDVHIDNGERIARENLNRLLDRIRVLEKRLNNWSSRSFTEQMKKATTSLSRYETMKIQLEKEHKNLKELYEQTEQKFHVLIQQIDEIYRSTGTANVKSIKTVNELCFALQTGSESLISACNKIRTHLARIDLDPNSLVDAVLDALQLINMGDEYNDSTKIKDIKRVLALE</sequence>
<evidence type="ECO:0000313" key="14">
    <source>
        <dbReference type="Proteomes" id="UP000663824"/>
    </source>
</evidence>
<evidence type="ECO:0000256" key="2">
    <source>
        <dbReference type="ARBA" id="ARBA00022670"/>
    </source>
</evidence>
<comment type="similarity">
    <text evidence="1">Belongs to the peptidase M10A family.</text>
</comment>
<feature type="binding site" evidence="8">
    <location>
        <position position="125"/>
    </location>
    <ligand>
        <name>Zn(2+)</name>
        <dbReference type="ChEBI" id="CHEBI:29105"/>
        <label>1</label>
    </ligand>
</feature>
<feature type="compositionally biased region" description="Basic residues" evidence="10">
    <location>
        <begin position="206"/>
        <end position="282"/>
    </location>
</feature>
<gene>
    <name evidence="13" type="ORF">MBJ925_LOCUS5824</name>
</gene>
<dbReference type="InterPro" id="IPR021190">
    <property type="entry name" value="Pept_M10A"/>
</dbReference>
<evidence type="ECO:0000256" key="6">
    <source>
        <dbReference type="ARBA" id="ARBA00023049"/>
    </source>
</evidence>
<feature type="binding site" evidence="8">
    <location>
        <position position="87"/>
    </location>
    <ligand>
        <name>Ca(2+)</name>
        <dbReference type="ChEBI" id="CHEBI:29108"/>
        <label>2</label>
    </ligand>
</feature>
<evidence type="ECO:0000256" key="7">
    <source>
        <dbReference type="PIRSR" id="PIRSR621190-1"/>
    </source>
</evidence>
<feature type="compositionally biased region" description="Low complexity" evidence="10">
    <location>
        <begin position="283"/>
        <end position="292"/>
    </location>
</feature>
<keyword evidence="4" id="KW-0378">Hydrolase</keyword>
<name>A0A816M5V8_9BILA</name>
<dbReference type="InterPro" id="IPR001818">
    <property type="entry name" value="Pept_M10_metallopeptidase"/>
</dbReference>
<evidence type="ECO:0000313" key="13">
    <source>
        <dbReference type="EMBL" id="CAF1949103.1"/>
    </source>
</evidence>
<organism evidence="13 14">
    <name type="scientific">Rotaria magnacalcarata</name>
    <dbReference type="NCBI Taxonomy" id="392030"/>
    <lineage>
        <taxon>Eukaryota</taxon>
        <taxon>Metazoa</taxon>
        <taxon>Spiralia</taxon>
        <taxon>Gnathifera</taxon>
        <taxon>Rotifera</taxon>
        <taxon>Eurotatoria</taxon>
        <taxon>Bdelloidea</taxon>
        <taxon>Philodinida</taxon>
        <taxon>Philodinidae</taxon>
        <taxon>Rotaria</taxon>
    </lineage>
</organism>
<evidence type="ECO:0000256" key="9">
    <source>
        <dbReference type="SAM" id="Coils"/>
    </source>
</evidence>
<dbReference type="CDD" id="cd04278">
    <property type="entry name" value="ZnMc_MMP"/>
    <property type="match status" value="1"/>
</dbReference>
<dbReference type="SMART" id="SM00235">
    <property type="entry name" value="ZnMc"/>
    <property type="match status" value="1"/>
</dbReference>
<feature type="coiled-coil region" evidence="9">
    <location>
        <begin position="438"/>
        <end position="465"/>
    </location>
</feature>
<feature type="binding site" evidence="8">
    <location>
        <position position="99"/>
    </location>
    <ligand>
        <name>Zn(2+)</name>
        <dbReference type="ChEBI" id="CHEBI:29105"/>
        <label>1</label>
    </ligand>
</feature>
<feature type="binding site" evidence="8">
    <location>
        <position position="127"/>
    </location>
    <ligand>
        <name>Ca(2+)</name>
        <dbReference type="ChEBI" id="CHEBI:29108"/>
        <label>3</label>
    </ligand>
</feature>
<evidence type="ECO:0000256" key="8">
    <source>
        <dbReference type="PIRSR" id="PIRSR621190-2"/>
    </source>
</evidence>
<feature type="active site" evidence="7">
    <location>
        <position position="150"/>
    </location>
</feature>
<keyword evidence="6" id="KW-0482">Metalloprotease</keyword>
<feature type="chain" id="PRO_5032840803" description="Peptidase metallopeptidase domain-containing protein" evidence="11">
    <location>
        <begin position="20"/>
        <end position="713"/>
    </location>
</feature>
<feature type="binding site" evidence="8">
    <location>
        <position position="159"/>
    </location>
    <ligand>
        <name>Zn(2+)</name>
        <dbReference type="ChEBI" id="CHEBI:29105"/>
        <label>2</label>
        <note>catalytic</note>
    </ligand>
</feature>
<dbReference type="GO" id="GO:0008270">
    <property type="term" value="F:zinc ion binding"/>
    <property type="evidence" value="ECO:0007669"/>
    <property type="project" value="InterPro"/>
</dbReference>
<feature type="binding site" evidence="8">
    <location>
        <position position="167"/>
    </location>
    <ligand>
        <name>Zn(2+)</name>
        <dbReference type="ChEBI" id="CHEBI:29105"/>
        <label>2</label>
        <note>catalytic</note>
    </ligand>
</feature>
<feature type="region of interest" description="Disordered" evidence="10">
    <location>
        <begin position="195"/>
        <end position="294"/>
    </location>
</feature>
<dbReference type="GO" id="GO:0031012">
    <property type="term" value="C:extracellular matrix"/>
    <property type="evidence" value="ECO:0007669"/>
    <property type="project" value="InterPro"/>
</dbReference>
<comment type="cofactor">
    <cofactor evidence="8">
        <name>Ca(2+)</name>
        <dbReference type="ChEBI" id="CHEBI:29108"/>
    </cofactor>
    <text evidence="8">Can bind about 5 Ca(2+) ions per subunit.</text>
</comment>
<feature type="domain" description="Peptidase metallopeptidase" evidence="12">
    <location>
        <begin position="32"/>
        <end position="194"/>
    </location>
</feature>
<keyword evidence="3 8" id="KW-0479">Metal-binding</keyword>
<feature type="coiled-coil region" evidence="9">
    <location>
        <begin position="494"/>
        <end position="528"/>
    </location>
</feature>
<evidence type="ECO:0000256" key="11">
    <source>
        <dbReference type="SAM" id="SignalP"/>
    </source>
</evidence>
<feature type="binding site" evidence="8">
    <location>
        <position position="104"/>
    </location>
    <ligand>
        <name>Ca(2+)</name>
        <dbReference type="ChEBI" id="CHEBI:29108"/>
        <label>3</label>
    </ligand>
</feature>
<feature type="binding site" evidence="8">
    <location>
        <position position="112"/>
    </location>
    <ligand>
        <name>Zn(2+)</name>
        <dbReference type="ChEBI" id="CHEBI:29105"/>
        <label>1</label>
    </ligand>
</feature>
<feature type="binding site" evidence="8">
    <location>
        <position position="97"/>
    </location>
    <ligand>
        <name>Zn(2+)</name>
        <dbReference type="ChEBI" id="CHEBI:29105"/>
        <label>1</label>
    </ligand>
</feature>
<dbReference type="SUPFAM" id="SSF55486">
    <property type="entry name" value="Metalloproteases ('zincins'), catalytic domain"/>
    <property type="match status" value="1"/>
</dbReference>
<feature type="signal peptide" evidence="11">
    <location>
        <begin position="1"/>
        <end position="19"/>
    </location>
</feature>
<comment type="cofactor">
    <cofactor evidence="8">
        <name>Zn(2+)</name>
        <dbReference type="ChEBI" id="CHEBI:29105"/>
    </cofactor>
    <text evidence="8">Binds 2 Zn(2+) ions per subunit.</text>
</comment>
<dbReference type="PANTHER" id="PTHR10201">
    <property type="entry name" value="MATRIX METALLOPROTEINASE"/>
    <property type="match status" value="1"/>
</dbReference>
<dbReference type="GO" id="GO:0004222">
    <property type="term" value="F:metalloendopeptidase activity"/>
    <property type="evidence" value="ECO:0007669"/>
    <property type="project" value="InterPro"/>
</dbReference>